<dbReference type="RefSeq" id="WP_174673495.1">
    <property type="nucleotide sequence ID" value="NZ_CP054491.1"/>
</dbReference>
<reference evidence="2 3" key="1">
    <citation type="submission" date="2020-05" db="EMBL/GenBank/DDBJ databases">
        <title>Horizontal transmission and recombination maintain forever young bacterial symbiont genomes.</title>
        <authorList>
            <person name="Russell S.L."/>
            <person name="Pepper-Tunick E."/>
            <person name="Svedberg J."/>
            <person name="Byrne A."/>
            <person name="Ruelas Castillo J."/>
            <person name="Vollmers C."/>
            <person name="Beinart R.A."/>
            <person name="Corbett-Detig R."/>
        </authorList>
    </citation>
    <scope>NUCLEOTIDE SEQUENCE [LARGE SCALE GENOMIC DNA]</scope>
    <source>
        <strain evidence="2">Santa_Monica_outfall</strain>
    </source>
</reference>
<dbReference type="EMBL" id="CP054491">
    <property type="protein sequence ID" value="QKQ27537.1"/>
    <property type="molecule type" value="Genomic_DNA"/>
</dbReference>
<keyword evidence="1" id="KW-1133">Transmembrane helix</keyword>
<keyword evidence="1" id="KW-0472">Membrane</keyword>
<gene>
    <name evidence="2" type="ORF">HUE57_15525</name>
</gene>
<keyword evidence="3" id="KW-1185">Reference proteome</keyword>
<evidence type="ECO:0000256" key="1">
    <source>
        <dbReference type="SAM" id="Phobius"/>
    </source>
</evidence>
<keyword evidence="1" id="KW-0812">Transmembrane</keyword>
<dbReference type="Proteomes" id="UP000509658">
    <property type="component" value="Chromosome"/>
</dbReference>
<protein>
    <submittedName>
        <fullName evidence="2">Uncharacterized protein</fullName>
    </submittedName>
</protein>
<dbReference type="AlphaFoldDB" id="A0A6N0HZ19"/>
<sequence>MRPALAGRITGIVFWGLVVVGLAITGYLLQESEQRLEARYQSLADRTSFHR</sequence>
<evidence type="ECO:0000313" key="3">
    <source>
        <dbReference type="Proteomes" id="UP000509658"/>
    </source>
</evidence>
<accession>A0A6N0HZ19</accession>
<dbReference type="KEGG" id="rev:HUE57_15525"/>
<organism evidence="2 3">
    <name type="scientific">Candidatus Reidiella endopervernicosa</name>
    <dbReference type="NCBI Taxonomy" id="2738883"/>
    <lineage>
        <taxon>Bacteria</taxon>
        <taxon>Pseudomonadati</taxon>
        <taxon>Pseudomonadota</taxon>
        <taxon>Gammaproteobacteria</taxon>
        <taxon>Candidatus Reidiella</taxon>
    </lineage>
</organism>
<name>A0A6N0HZ19_9GAMM</name>
<proteinExistence type="predicted"/>
<evidence type="ECO:0000313" key="2">
    <source>
        <dbReference type="EMBL" id="QKQ27537.1"/>
    </source>
</evidence>
<feature type="transmembrane region" description="Helical" evidence="1">
    <location>
        <begin position="12"/>
        <end position="29"/>
    </location>
</feature>